<gene>
    <name evidence="2" type="ordered locus">SGRA_3117</name>
</gene>
<reference evidence="2 3" key="1">
    <citation type="journal article" date="2012" name="Stand. Genomic Sci.">
        <title>Complete genome sequencing and analysis of Saprospira grandis str. Lewin, a predatory marine bacterium.</title>
        <authorList>
            <person name="Saw J.H."/>
            <person name="Yuryev A."/>
            <person name="Kanbe M."/>
            <person name="Hou S."/>
            <person name="Young A.G."/>
            <person name="Aizawa S."/>
            <person name="Alam M."/>
        </authorList>
    </citation>
    <scope>NUCLEOTIDE SEQUENCE [LARGE SCALE GENOMIC DNA]</scope>
    <source>
        <strain evidence="2 3">Lewin</strain>
    </source>
</reference>
<name>H6KZR9_SAPGL</name>
<dbReference type="AlphaFoldDB" id="H6KZR9"/>
<keyword evidence="3" id="KW-1185">Reference proteome</keyword>
<dbReference type="HOGENOM" id="CLU_218063_0_0_10"/>
<evidence type="ECO:0000256" key="1">
    <source>
        <dbReference type="SAM" id="MobiDB-lite"/>
    </source>
</evidence>
<dbReference type="KEGG" id="sgn:SGRA_3117"/>
<feature type="region of interest" description="Disordered" evidence="1">
    <location>
        <begin position="1"/>
        <end position="43"/>
    </location>
</feature>
<proteinExistence type="predicted"/>
<accession>H6KZR9</accession>
<evidence type="ECO:0000313" key="3">
    <source>
        <dbReference type="Proteomes" id="UP000007519"/>
    </source>
</evidence>
<protein>
    <submittedName>
        <fullName evidence="2">Uncharacterized protein</fullName>
    </submittedName>
</protein>
<dbReference type="STRING" id="984262.SGRA_3117"/>
<evidence type="ECO:0000313" key="2">
    <source>
        <dbReference type="EMBL" id="AFC25845.1"/>
    </source>
</evidence>
<dbReference type="Proteomes" id="UP000007519">
    <property type="component" value="Chromosome"/>
</dbReference>
<organism evidence="2 3">
    <name type="scientific">Saprospira grandis (strain Lewin)</name>
    <dbReference type="NCBI Taxonomy" id="984262"/>
    <lineage>
        <taxon>Bacteria</taxon>
        <taxon>Pseudomonadati</taxon>
        <taxon>Bacteroidota</taxon>
        <taxon>Saprospiria</taxon>
        <taxon>Saprospirales</taxon>
        <taxon>Saprospiraceae</taxon>
        <taxon>Saprospira</taxon>
    </lineage>
</organism>
<feature type="compositionally biased region" description="Basic and acidic residues" evidence="1">
    <location>
        <begin position="34"/>
        <end position="43"/>
    </location>
</feature>
<dbReference type="EMBL" id="CP002831">
    <property type="protein sequence ID" value="AFC25845.1"/>
    <property type="molecule type" value="Genomic_DNA"/>
</dbReference>
<sequence>MAEGQTQAALLPQGRANSELRNIAPQGEAAAEAPTEKNKTKKR</sequence>